<feature type="active site" description="Cysteine sulfenic acid (-SOH) intermediate; for peroxidase activity" evidence="13">
    <location>
        <position position="44"/>
    </location>
</feature>
<keyword evidence="7" id="KW-1015">Disulfide bond</keyword>
<dbReference type="RefSeq" id="WP_274943250.1">
    <property type="nucleotide sequence ID" value="NZ_JANWOI010000002.1"/>
</dbReference>
<evidence type="ECO:0000256" key="2">
    <source>
        <dbReference type="ARBA" id="ARBA00011245"/>
    </source>
</evidence>
<keyword evidence="6 15" id="KW-0560">Oxidoreductase</keyword>
<dbReference type="InterPro" id="IPR036249">
    <property type="entry name" value="Thioredoxin-like_sf"/>
</dbReference>
<reference evidence="15" key="1">
    <citation type="submission" date="2022-08" db="EMBL/GenBank/DDBJ databases">
        <authorList>
            <person name="Vandamme P."/>
            <person name="Hettiarachchi A."/>
            <person name="Peeters C."/>
            <person name="Cnockaert M."/>
            <person name="Carlier A."/>
        </authorList>
    </citation>
    <scope>NUCLEOTIDE SEQUENCE</scope>
    <source>
        <strain evidence="15">LMG 31809</strain>
    </source>
</reference>
<feature type="domain" description="Thioredoxin" evidence="14">
    <location>
        <begin position="2"/>
        <end position="153"/>
    </location>
</feature>
<dbReference type="InterPro" id="IPR050924">
    <property type="entry name" value="Peroxiredoxin_BCP/PrxQ"/>
</dbReference>
<dbReference type="CDD" id="cd03017">
    <property type="entry name" value="PRX_BCP"/>
    <property type="match status" value="1"/>
</dbReference>
<gene>
    <name evidence="15" type="primary">bcp</name>
    <name evidence="15" type="ORF">NYP16_06225</name>
</gene>
<dbReference type="FunFam" id="3.40.30.10:FF:000007">
    <property type="entry name" value="Thioredoxin-dependent thiol peroxidase"/>
    <property type="match status" value="1"/>
</dbReference>
<comment type="function">
    <text evidence="1">Thiol-specific peroxidase that catalyzes the reduction of hydrogen peroxide and organic hydroperoxides to water and alcohols, respectively. Plays a role in cell protection against oxidative stress by detoxifying peroxides and as sensor of hydrogen peroxide-mediated signaling events.</text>
</comment>
<evidence type="ECO:0000256" key="12">
    <source>
        <dbReference type="ARBA" id="ARBA00049091"/>
    </source>
</evidence>
<dbReference type="PIRSF" id="PIRSF000239">
    <property type="entry name" value="AHPC"/>
    <property type="match status" value="1"/>
</dbReference>
<accession>A0A9X3Z6Z9</accession>
<comment type="similarity">
    <text evidence="10">Belongs to the peroxiredoxin family. BCP/PrxQ subfamily.</text>
</comment>
<comment type="subunit">
    <text evidence="2">Monomer.</text>
</comment>
<name>A0A9X3Z6Z9_9PROT</name>
<evidence type="ECO:0000256" key="11">
    <source>
        <dbReference type="ARBA" id="ARBA00042639"/>
    </source>
</evidence>
<evidence type="ECO:0000313" key="15">
    <source>
        <dbReference type="EMBL" id="MDA5193548.1"/>
    </source>
</evidence>
<dbReference type="GO" id="GO:0008379">
    <property type="term" value="F:thioredoxin peroxidase activity"/>
    <property type="evidence" value="ECO:0007669"/>
    <property type="project" value="TreeGrafter"/>
</dbReference>
<dbReference type="PROSITE" id="PS51352">
    <property type="entry name" value="THIOREDOXIN_2"/>
    <property type="match status" value="1"/>
</dbReference>
<dbReference type="InterPro" id="IPR013766">
    <property type="entry name" value="Thioredoxin_domain"/>
</dbReference>
<evidence type="ECO:0000256" key="5">
    <source>
        <dbReference type="ARBA" id="ARBA00022862"/>
    </source>
</evidence>
<dbReference type="Gene3D" id="3.40.30.10">
    <property type="entry name" value="Glutaredoxin"/>
    <property type="match status" value="1"/>
</dbReference>
<dbReference type="AlphaFoldDB" id="A0A9X3Z6Z9"/>
<dbReference type="Pfam" id="PF00578">
    <property type="entry name" value="AhpC-TSA"/>
    <property type="match status" value="1"/>
</dbReference>
<evidence type="ECO:0000259" key="14">
    <source>
        <dbReference type="PROSITE" id="PS51352"/>
    </source>
</evidence>
<evidence type="ECO:0000313" key="16">
    <source>
        <dbReference type="Proteomes" id="UP001141619"/>
    </source>
</evidence>
<evidence type="ECO:0000256" key="3">
    <source>
        <dbReference type="ARBA" id="ARBA00013017"/>
    </source>
</evidence>
<dbReference type="NCBIfam" id="NF006960">
    <property type="entry name" value="PRK09437.1"/>
    <property type="match status" value="1"/>
</dbReference>
<evidence type="ECO:0000256" key="7">
    <source>
        <dbReference type="ARBA" id="ARBA00023157"/>
    </source>
</evidence>
<dbReference type="PANTHER" id="PTHR42801:SF4">
    <property type="entry name" value="AHPC_TSA FAMILY PROTEIN"/>
    <property type="match status" value="1"/>
</dbReference>
<reference evidence="15" key="2">
    <citation type="journal article" date="2023" name="Syst. Appl. Microbiol.">
        <title>Govania unica gen. nov., sp. nov., a rare biosphere bacterium that represents a novel family in the class Alphaproteobacteria.</title>
        <authorList>
            <person name="Vandamme P."/>
            <person name="Peeters C."/>
            <person name="Hettiarachchi A."/>
            <person name="Cnockaert M."/>
            <person name="Carlier A."/>
        </authorList>
    </citation>
    <scope>NUCLEOTIDE SEQUENCE</scope>
    <source>
        <strain evidence="15">LMG 31809</strain>
    </source>
</reference>
<dbReference type="SUPFAM" id="SSF52833">
    <property type="entry name" value="Thioredoxin-like"/>
    <property type="match status" value="1"/>
</dbReference>
<dbReference type="EC" id="1.11.1.24" evidence="3"/>
<evidence type="ECO:0000256" key="8">
    <source>
        <dbReference type="ARBA" id="ARBA00023284"/>
    </source>
</evidence>
<dbReference type="InterPro" id="IPR000866">
    <property type="entry name" value="AhpC/TSA"/>
</dbReference>
<proteinExistence type="inferred from homology"/>
<evidence type="ECO:0000256" key="4">
    <source>
        <dbReference type="ARBA" id="ARBA00022559"/>
    </source>
</evidence>
<dbReference type="Proteomes" id="UP001141619">
    <property type="component" value="Unassembled WGS sequence"/>
</dbReference>
<comment type="caution">
    <text evidence="15">The sequence shown here is derived from an EMBL/GenBank/DDBJ whole genome shotgun (WGS) entry which is preliminary data.</text>
</comment>
<evidence type="ECO:0000256" key="6">
    <source>
        <dbReference type="ARBA" id="ARBA00023002"/>
    </source>
</evidence>
<keyword evidence="8" id="KW-0676">Redox-active center</keyword>
<dbReference type="GO" id="GO:0045454">
    <property type="term" value="P:cell redox homeostasis"/>
    <property type="evidence" value="ECO:0007669"/>
    <property type="project" value="TreeGrafter"/>
</dbReference>
<evidence type="ECO:0000256" key="9">
    <source>
        <dbReference type="ARBA" id="ARBA00032824"/>
    </source>
</evidence>
<keyword evidence="16" id="KW-1185">Reference proteome</keyword>
<keyword evidence="4 15" id="KW-0575">Peroxidase</keyword>
<comment type="catalytic activity">
    <reaction evidence="12">
        <text>a hydroperoxide + [thioredoxin]-dithiol = an alcohol + [thioredoxin]-disulfide + H2O</text>
        <dbReference type="Rhea" id="RHEA:62620"/>
        <dbReference type="Rhea" id="RHEA-COMP:10698"/>
        <dbReference type="Rhea" id="RHEA-COMP:10700"/>
        <dbReference type="ChEBI" id="CHEBI:15377"/>
        <dbReference type="ChEBI" id="CHEBI:29950"/>
        <dbReference type="ChEBI" id="CHEBI:30879"/>
        <dbReference type="ChEBI" id="CHEBI:35924"/>
        <dbReference type="ChEBI" id="CHEBI:50058"/>
        <dbReference type="EC" id="1.11.1.24"/>
    </reaction>
</comment>
<sequence length="153" mass="16618">MIDINSPAPDFTLPTGDGSELTLSSLHGKTVVLYFYPKDDTPGCTTEARDFTSKAQDFAAAGAVIIGASKDTPAKHKKFTDKHELAITLVSDEDGKLCEAYGTWILKSFMGRKYMGIERATFLIDASGVIRQIWHNVKVKGHADEVLAAVKAL</sequence>
<evidence type="ECO:0000256" key="13">
    <source>
        <dbReference type="PIRSR" id="PIRSR000239-1"/>
    </source>
</evidence>
<dbReference type="EMBL" id="JANWOI010000002">
    <property type="protein sequence ID" value="MDA5193548.1"/>
    <property type="molecule type" value="Genomic_DNA"/>
</dbReference>
<dbReference type="InterPro" id="IPR024706">
    <property type="entry name" value="Peroxiredoxin_AhpC-typ"/>
</dbReference>
<keyword evidence="5" id="KW-0049">Antioxidant</keyword>
<evidence type="ECO:0000256" key="1">
    <source>
        <dbReference type="ARBA" id="ARBA00003330"/>
    </source>
</evidence>
<organism evidence="15 16">
    <name type="scientific">Govanella unica</name>
    <dbReference type="NCBI Taxonomy" id="2975056"/>
    <lineage>
        <taxon>Bacteria</taxon>
        <taxon>Pseudomonadati</taxon>
        <taxon>Pseudomonadota</taxon>
        <taxon>Alphaproteobacteria</taxon>
        <taxon>Emcibacterales</taxon>
        <taxon>Govanellaceae</taxon>
        <taxon>Govanella</taxon>
    </lineage>
</organism>
<dbReference type="GO" id="GO:0034599">
    <property type="term" value="P:cellular response to oxidative stress"/>
    <property type="evidence" value="ECO:0007669"/>
    <property type="project" value="TreeGrafter"/>
</dbReference>
<protein>
    <recommendedName>
        <fullName evidence="3">thioredoxin-dependent peroxiredoxin</fullName>
        <ecNumber evidence="3">1.11.1.24</ecNumber>
    </recommendedName>
    <alternativeName>
        <fullName evidence="9">Thioredoxin peroxidase</fullName>
    </alternativeName>
    <alternativeName>
        <fullName evidence="11">Thioredoxin-dependent peroxiredoxin Bcp</fullName>
    </alternativeName>
</protein>
<dbReference type="PANTHER" id="PTHR42801">
    <property type="entry name" value="THIOREDOXIN-DEPENDENT PEROXIDE REDUCTASE"/>
    <property type="match status" value="1"/>
</dbReference>
<dbReference type="GO" id="GO:0005737">
    <property type="term" value="C:cytoplasm"/>
    <property type="evidence" value="ECO:0007669"/>
    <property type="project" value="TreeGrafter"/>
</dbReference>
<evidence type="ECO:0000256" key="10">
    <source>
        <dbReference type="ARBA" id="ARBA00038489"/>
    </source>
</evidence>